<accession>A0A1I7Z9Q3</accession>
<evidence type="ECO:0000313" key="2">
    <source>
        <dbReference type="WBParaSite" id="L893_g24003.t1"/>
    </source>
</evidence>
<protein>
    <submittedName>
        <fullName evidence="2">FBA_2 domain-containing protein</fullName>
    </submittedName>
</protein>
<evidence type="ECO:0000313" key="1">
    <source>
        <dbReference type="Proteomes" id="UP000095287"/>
    </source>
</evidence>
<dbReference type="Proteomes" id="UP000095287">
    <property type="component" value="Unplaced"/>
</dbReference>
<organism evidence="1 2">
    <name type="scientific">Steinernema glaseri</name>
    <dbReference type="NCBI Taxonomy" id="37863"/>
    <lineage>
        <taxon>Eukaryota</taxon>
        <taxon>Metazoa</taxon>
        <taxon>Ecdysozoa</taxon>
        <taxon>Nematoda</taxon>
        <taxon>Chromadorea</taxon>
        <taxon>Rhabditida</taxon>
        <taxon>Tylenchina</taxon>
        <taxon>Panagrolaimomorpha</taxon>
        <taxon>Strongyloidoidea</taxon>
        <taxon>Steinernematidae</taxon>
        <taxon>Steinernema</taxon>
    </lineage>
</organism>
<dbReference type="AlphaFoldDB" id="A0A1I7Z9Q3"/>
<reference evidence="2" key="1">
    <citation type="submission" date="2016-11" db="UniProtKB">
        <authorList>
            <consortium name="WormBaseParasite"/>
        </authorList>
    </citation>
    <scope>IDENTIFICATION</scope>
</reference>
<name>A0A1I7Z9Q3_9BILA</name>
<dbReference type="WBParaSite" id="L893_g24003.t1">
    <property type="protein sequence ID" value="L893_g24003.t1"/>
    <property type="gene ID" value="L893_g24003"/>
</dbReference>
<keyword evidence="1" id="KW-1185">Reference proteome</keyword>
<sequence>MDGVPLVFVESVVQNSDIDTSEELKQLSSAWGRVGEVQTKNNGELYLSFAPDSGDWRLHYRMEDFDHIESRTLSREVVREMSKSITTIRFLPSYSVDEEWHSVRPDDVNLLQLLTILDAPVKELDIDMATDYLGPSLYIKLRSKYLNLFKSFTYLRLTRFKDTRLMEDTILAPRVRSVYIEPGFKDYGPISFWVDFFFSEKCMRLEIDDIDVAAALIEHWKKIDPRTLKYSKVFYAESCPSEALKDIKMREINLEAKAPLLEKVKKKVGSRNYIKSFHCIDHPVDPSSKIYVLVYRDIPHDDLALLFD</sequence>
<proteinExistence type="predicted"/>